<keyword evidence="10" id="KW-1185">Reference proteome</keyword>
<keyword evidence="4" id="KW-0309">Germination</keyword>
<feature type="transmembrane region" description="Helical" evidence="8">
    <location>
        <begin position="85"/>
        <end position="105"/>
    </location>
</feature>
<proteinExistence type="inferred from homology"/>
<feature type="transmembrane region" description="Helical" evidence="8">
    <location>
        <begin position="273"/>
        <end position="297"/>
    </location>
</feature>
<dbReference type="NCBIfam" id="TIGR00912">
    <property type="entry name" value="2A0309"/>
    <property type="match status" value="1"/>
</dbReference>
<name>A0A0N0CWZ7_9BACI</name>
<dbReference type="PATRIC" id="fig|33935.3.peg.1579"/>
<evidence type="ECO:0000256" key="6">
    <source>
        <dbReference type="ARBA" id="ARBA00022989"/>
    </source>
</evidence>
<evidence type="ECO:0000256" key="7">
    <source>
        <dbReference type="ARBA" id="ARBA00023136"/>
    </source>
</evidence>
<dbReference type="OrthoDB" id="2380240at2"/>
<dbReference type="RefSeq" id="WP_053994863.1">
    <property type="nucleotide sequence ID" value="NZ_LGCI01000005.1"/>
</dbReference>
<dbReference type="Proteomes" id="UP000037977">
    <property type="component" value="Unassembled WGS sequence"/>
</dbReference>
<feature type="transmembrane region" description="Helical" evidence="8">
    <location>
        <begin position="146"/>
        <end position="167"/>
    </location>
</feature>
<feature type="transmembrane region" description="Helical" evidence="8">
    <location>
        <begin position="224"/>
        <end position="244"/>
    </location>
</feature>
<evidence type="ECO:0000256" key="2">
    <source>
        <dbReference type="ARBA" id="ARBA00007998"/>
    </source>
</evidence>
<feature type="transmembrane region" description="Helical" evidence="8">
    <location>
        <begin position="46"/>
        <end position="65"/>
    </location>
</feature>
<keyword evidence="3" id="KW-0813">Transport</keyword>
<evidence type="ECO:0000256" key="3">
    <source>
        <dbReference type="ARBA" id="ARBA00022448"/>
    </source>
</evidence>
<gene>
    <name evidence="9" type="ORF">ADM90_10330</name>
</gene>
<keyword evidence="5 8" id="KW-0812">Transmembrane</keyword>
<dbReference type="GO" id="GO:0009847">
    <property type="term" value="P:spore germination"/>
    <property type="evidence" value="ECO:0007669"/>
    <property type="project" value="InterPro"/>
</dbReference>
<evidence type="ECO:0000313" key="9">
    <source>
        <dbReference type="EMBL" id="KOY83614.1"/>
    </source>
</evidence>
<dbReference type="Pfam" id="PF03845">
    <property type="entry name" value="Spore_permease"/>
    <property type="match status" value="1"/>
</dbReference>
<comment type="similarity">
    <text evidence="2">Belongs to the amino acid-polyamine-organocation (APC) superfamily. Spore germination protein (SGP) (TC 2.A.3.9) family.</text>
</comment>
<dbReference type="AlphaFoldDB" id="A0A0N0CWZ7"/>
<protein>
    <submittedName>
        <fullName evidence="9">Spore gernimation protein</fullName>
    </submittedName>
</protein>
<comment type="subcellular location">
    <subcellularLocation>
        <location evidence="1">Membrane</location>
        <topology evidence="1">Multi-pass membrane protein</topology>
    </subcellularLocation>
</comment>
<keyword evidence="7 8" id="KW-0472">Membrane</keyword>
<sequence>MKNPLQLNPKDMVNTYLLFFVMHSAQIGVGVQGFQRIVFQDAKHDAWISVLLAGIATHIVTFFMIKTLEIYGANDLYGIQQDIFGKLIGNVLNILYIFYCFMSFFSILRNYIEVIQAWIFPSISAWFLAITLLIIIIYAFTGGLRVIVGVSFFSVVLSLWIIPMLAFPLKFSSINSLLPVLETDFRSILKGAKSMTFTIIGFEILMVIYPFLNDKKHVQKYAHLSLLATTAIYVAVMAVSITYYSNEEIVKTVWATLTLFSFISFPFIERFEFMAVCFWMLIILPNLCLYLWAAYRGAIRLVNIGHTKFVWLFAFFIFLGTLFVQTRIQINAINNQFANIAFYAIFVYPIVLWIIAALKKKITTKKEQKNEQA</sequence>
<comment type="caution">
    <text evidence="9">The sequence shown here is derived from an EMBL/GenBank/DDBJ whole genome shotgun (WGS) entry which is preliminary data.</text>
</comment>
<feature type="transmembrane region" description="Helical" evidence="8">
    <location>
        <begin position="15"/>
        <end position="34"/>
    </location>
</feature>
<feature type="transmembrane region" description="Helical" evidence="8">
    <location>
        <begin position="195"/>
        <end position="212"/>
    </location>
</feature>
<evidence type="ECO:0000313" key="10">
    <source>
        <dbReference type="Proteomes" id="UP000037977"/>
    </source>
</evidence>
<dbReference type="InterPro" id="IPR004761">
    <property type="entry name" value="Spore_GerAB"/>
</dbReference>
<evidence type="ECO:0000256" key="4">
    <source>
        <dbReference type="ARBA" id="ARBA00022544"/>
    </source>
</evidence>
<keyword evidence="6 8" id="KW-1133">Transmembrane helix</keyword>
<accession>A0A0N0CWZ7</accession>
<feature type="transmembrane region" description="Helical" evidence="8">
    <location>
        <begin position="309"/>
        <end position="328"/>
    </location>
</feature>
<feature type="transmembrane region" description="Helical" evidence="8">
    <location>
        <begin position="117"/>
        <end position="140"/>
    </location>
</feature>
<dbReference type="STRING" id="33935.ADM90_10330"/>
<organism evidence="9 10">
    <name type="scientific">Lysinibacillus macroides</name>
    <dbReference type="NCBI Taxonomy" id="33935"/>
    <lineage>
        <taxon>Bacteria</taxon>
        <taxon>Bacillati</taxon>
        <taxon>Bacillota</taxon>
        <taxon>Bacilli</taxon>
        <taxon>Bacillales</taxon>
        <taxon>Bacillaceae</taxon>
        <taxon>Lysinibacillus</taxon>
    </lineage>
</organism>
<dbReference type="EMBL" id="LGCI01000005">
    <property type="protein sequence ID" value="KOY83614.1"/>
    <property type="molecule type" value="Genomic_DNA"/>
</dbReference>
<dbReference type="PANTHER" id="PTHR34975">
    <property type="entry name" value="SPORE GERMINATION PROTEIN A2"/>
    <property type="match status" value="1"/>
</dbReference>
<evidence type="ECO:0000256" key="1">
    <source>
        <dbReference type="ARBA" id="ARBA00004141"/>
    </source>
</evidence>
<reference evidence="9 10" key="1">
    <citation type="submission" date="2015-07" db="EMBL/GenBank/DDBJ databases">
        <title>Genome sequencing project for genomic taxonomy and phylogenomics of Bacillus-like bacteria.</title>
        <authorList>
            <person name="Liu B."/>
            <person name="Wang J."/>
            <person name="Zhu Y."/>
            <person name="Liu G."/>
            <person name="Chen Q."/>
            <person name="Chen Z."/>
            <person name="Che J."/>
            <person name="Ge C."/>
            <person name="Shi H."/>
            <person name="Pan Z."/>
            <person name="Liu X."/>
        </authorList>
    </citation>
    <scope>NUCLEOTIDE SEQUENCE [LARGE SCALE GENOMIC DNA]</scope>
    <source>
        <strain evidence="9 10">DSM 54</strain>
    </source>
</reference>
<evidence type="ECO:0000256" key="8">
    <source>
        <dbReference type="SAM" id="Phobius"/>
    </source>
</evidence>
<feature type="transmembrane region" description="Helical" evidence="8">
    <location>
        <begin position="340"/>
        <end position="358"/>
    </location>
</feature>
<dbReference type="PANTHER" id="PTHR34975:SF2">
    <property type="entry name" value="SPORE GERMINATION PROTEIN A2"/>
    <property type="match status" value="1"/>
</dbReference>
<evidence type="ECO:0000256" key="5">
    <source>
        <dbReference type="ARBA" id="ARBA00022692"/>
    </source>
</evidence>
<dbReference type="GO" id="GO:0016020">
    <property type="term" value="C:membrane"/>
    <property type="evidence" value="ECO:0007669"/>
    <property type="project" value="UniProtKB-SubCell"/>
</dbReference>